<evidence type="ECO:0000313" key="2">
    <source>
        <dbReference type="Proteomes" id="UP000226079"/>
    </source>
</evidence>
<dbReference type="RefSeq" id="WP_098459178.1">
    <property type="nucleotide sequence ID" value="NZ_PDJC01000001.1"/>
</dbReference>
<protein>
    <recommendedName>
        <fullName evidence="3">Nucleotidyltransferase-like protein</fullName>
    </recommendedName>
</protein>
<proteinExistence type="predicted"/>
<gene>
    <name evidence="1" type="ORF">ATK74_0079</name>
</gene>
<dbReference type="InterPro" id="IPR043519">
    <property type="entry name" value="NT_sf"/>
</dbReference>
<dbReference type="AlphaFoldDB" id="A0A2A9CPU3"/>
<evidence type="ECO:0000313" key="1">
    <source>
        <dbReference type="EMBL" id="PFG15559.1"/>
    </source>
</evidence>
<dbReference type="Gene3D" id="3.30.460.10">
    <property type="entry name" value="Beta Polymerase, domain 2"/>
    <property type="match status" value="1"/>
</dbReference>
<evidence type="ECO:0008006" key="3">
    <source>
        <dbReference type="Google" id="ProtNLM"/>
    </source>
</evidence>
<reference evidence="1 2" key="1">
    <citation type="submission" date="2017-10" db="EMBL/GenBank/DDBJ databases">
        <title>Sequencing the genomes of 1000 actinobacteria strains.</title>
        <authorList>
            <person name="Klenk H.-P."/>
        </authorList>
    </citation>
    <scope>NUCLEOTIDE SEQUENCE [LARGE SCALE GENOMIC DNA]</scope>
    <source>
        <strain evidence="1 2">DSM 15597</strain>
    </source>
</reference>
<dbReference type="EMBL" id="PDJC01000001">
    <property type="protein sequence ID" value="PFG15559.1"/>
    <property type="molecule type" value="Genomic_DNA"/>
</dbReference>
<accession>A0A2A9CPU3</accession>
<organism evidence="1 2">
    <name type="scientific">Propionicimonas paludicola</name>
    <dbReference type="NCBI Taxonomy" id="185243"/>
    <lineage>
        <taxon>Bacteria</taxon>
        <taxon>Bacillati</taxon>
        <taxon>Actinomycetota</taxon>
        <taxon>Actinomycetes</taxon>
        <taxon>Propionibacteriales</taxon>
        <taxon>Nocardioidaceae</taxon>
        <taxon>Propionicimonas</taxon>
    </lineage>
</organism>
<name>A0A2A9CPU3_9ACTN</name>
<dbReference type="OrthoDB" id="383876at2"/>
<dbReference type="Proteomes" id="UP000226079">
    <property type="component" value="Unassembled WGS sequence"/>
</dbReference>
<sequence>MDRDQFVAELTRRARALPGVTTVALFGSSTDQGAGRRDQWSDVDFAVFTTDAAADQVGREWAFLPDPEQIVLAAREYDSAGVVLYFDGSLAEFGAGRPWPVSDASCQVVFGGADVQLVPPPEPEDPANAIRLCLAKLAIGAGRARRGERLAASSLIRQQAPSALAWAVRGRLASADAEPANSFDPLRRFEVAYPELAERLDHALAAPVEQAARDLLVFSRDVLEPGWTEFPSRAADLIAERFGWTPPDASATRG</sequence>
<comment type="caution">
    <text evidence="1">The sequence shown here is derived from an EMBL/GenBank/DDBJ whole genome shotgun (WGS) entry which is preliminary data.</text>
</comment>
<keyword evidence="2" id="KW-1185">Reference proteome</keyword>